<dbReference type="EMBL" id="JACRSY010000013">
    <property type="protein sequence ID" value="MBC8579722.1"/>
    <property type="molecule type" value="Genomic_DNA"/>
</dbReference>
<protein>
    <submittedName>
        <fullName evidence="5">Helix-turn-helix transcriptional regulator</fullName>
    </submittedName>
</protein>
<dbReference type="GO" id="GO:0003700">
    <property type="term" value="F:DNA-binding transcription factor activity"/>
    <property type="evidence" value="ECO:0007669"/>
    <property type="project" value="InterPro"/>
</dbReference>
<dbReference type="InterPro" id="IPR018060">
    <property type="entry name" value="HTH_AraC"/>
</dbReference>
<dbReference type="PANTHER" id="PTHR47893:SF1">
    <property type="entry name" value="REGULATORY PROTEIN PCHR"/>
    <property type="match status" value="1"/>
</dbReference>
<dbReference type="PROSITE" id="PS01124">
    <property type="entry name" value="HTH_ARAC_FAMILY_2"/>
    <property type="match status" value="1"/>
</dbReference>
<dbReference type="InterPro" id="IPR020449">
    <property type="entry name" value="Tscrpt_reg_AraC-type_HTH"/>
</dbReference>
<dbReference type="InterPro" id="IPR009057">
    <property type="entry name" value="Homeodomain-like_sf"/>
</dbReference>
<evidence type="ECO:0000313" key="5">
    <source>
        <dbReference type="EMBL" id="MBC8579722.1"/>
    </source>
</evidence>
<keyword evidence="1" id="KW-0805">Transcription regulation</keyword>
<gene>
    <name evidence="5" type="ORF">H8718_09285</name>
</gene>
<dbReference type="Gene3D" id="1.10.10.60">
    <property type="entry name" value="Homeodomain-like"/>
    <property type="match status" value="1"/>
</dbReference>
<evidence type="ECO:0000256" key="2">
    <source>
        <dbReference type="ARBA" id="ARBA00023125"/>
    </source>
</evidence>
<keyword evidence="6" id="KW-1185">Reference proteome</keyword>
<sequence length="339" mass="39407">MYKLVKSSKSFRETVLQALTFLPHKQNHSILYKNPQHPENGYFLFYERPGYYSFGIADYTVPHSFKLAFDNPEHLIRFGTVYEGTTNFKLENQPTGSFTPSSFFVIEKNLKGKQTWTKGQHFHGAEFTIHDTYFEDIIKKSLNADFSFENFTPNFTYRYLPIEIVTLLEKMQSLAKQNTLNPLLLESYLLQCIGILMETLQASPEHAFTKQLYYGKVPVGKNKYLHFNAQDIRAIQKAHTILIENLQSPPTIEHLSELVLLNPQKLKAGFSYYYHLPIGQFITSMRMSLAAHLLCTTDESIAEIARKVGYPYTSNFIKRFRETYHCTPLEYRHSSAFEK</sequence>
<accession>A0A926EKD4</accession>
<feature type="domain" description="HTH araC/xylS-type" evidence="4">
    <location>
        <begin position="236"/>
        <end position="334"/>
    </location>
</feature>
<dbReference type="PRINTS" id="PR00032">
    <property type="entry name" value="HTHARAC"/>
</dbReference>
<comment type="caution">
    <text evidence="5">The sequence shown here is derived from an EMBL/GenBank/DDBJ whole genome shotgun (WGS) entry which is preliminary data.</text>
</comment>
<evidence type="ECO:0000256" key="1">
    <source>
        <dbReference type="ARBA" id="ARBA00023015"/>
    </source>
</evidence>
<proteinExistence type="predicted"/>
<dbReference type="PANTHER" id="PTHR47893">
    <property type="entry name" value="REGULATORY PROTEIN PCHR"/>
    <property type="match status" value="1"/>
</dbReference>
<name>A0A926EKD4_9FIRM</name>
<dbReference type="SMART" id="SM00342">
    <property type="entry name" value="HTH_ARAC"/>
    <property type="match status" value="1"/>
</dbReference>
<dbReference type="RefSeq" id="WP_249332676.1">
    <property type="nucleotide sequence ID" value="NZ_JACRSY010000013.1"/>
</dbReference>
<dbReference type="InterPro" id="IPR053142">
    <property type="entry name" value="PchR_regulatory_protein"/>
</dbReference>
<keyword evidence="2" id="KW-0238">DNA-binding</keyword>
<evidence type="ECO:0000313" key="6">
    <source>
        <dbReference type="Proteomes" id="UP000655830"/>
    </source>
</evidence>
<evidence type="ECO:0000256" key="3">
    <source>
        <dbReference type="ARBA" id="ARBA00023163"/>
    </source>
</evidence>
<organism evidence="5 6">
    <name type="scientific">Zhenhengia yiwuensis</name>
    <dbReference type="NCBI Taxonomy" id="2763666"/>
    <lineage>
        <taxon>Bacteria</taxon>
        <taxon>Bacillati</taxon>
        <taxon>Bacillota</taxon>
        <taxon>Clostridia</taxon>
        <taxon>Lachnospirales</taxon>
        <taxon>Lachnospiraceae</taxon>
        <taxon>Zhenhengia</taxon>
    </lineage>
</organism>
<evidence type="ECO:0000259" key="4">
    <source>
        <dbReference type="PROSITE" id="PS01124"/>
    </source>
</evidence>
<dbReference type="SUPFAM" id="SSF46689">
    <property type="entry name" value="Homeodomain-like"/>
    <property type="match status" value="1"/>
</dbReference>
<keyword evidence="3" id="KW-0804">Transcription</keyword>
<dbReference type="Proteomes" id="UP000655830">
    <property type="component" value="Unassembled WGS sequence"/>
</dbReference>
<dbReference type="GO" id="GO:0043565">
    <property type="term" value="F:sequence-specific DNA binding"/>
    <property type="evidence" value="ECO:0007669"/>
    <property type="project" value="InterPro"/>
</dbReference>
<dbReference type="AlphaFoldDB" id="A0A926EKD4"/>
<dbReference type="Pfam" id="PF12833">
    <property type="entry name" value="HTH_18"/>
    <property type="match status" value="1"/>
</dbReference>
<reference evidence="5" key="1">
    <citation type="submission" date="2020-08" db="EMBL/GenBank/DDBJ databases">
        <title>Genome public.</title>
        <authorList>
            <person name="Liu C."/>
            <person name="Sun Q."/>
        </authorList>
    </citation>
    <scope>NUCLEOTIDE SEQUENCE</scope>
    <source>
        <strain evidence="5">NSJ-12</strain>
    </source>
</reference>